<name>A0AB38YBR1_9GAMM</name>
<dbReference type="RefSeq" id="WP_304994113.1">
    <property type="nucleotide sequence ID" value="NZ_CP101717.1"/>
</dbReference>
<organism evidence="1">
    <name type="scientific">Salinispirillum sp. LH 10-3-1</name>
    <dbReference type="NCBI Taxonomy" id="2952525"/>
    <lineage>
        <taxon>Bacteria</taxon>
        <taxon>Pseudomonadati</taxon>
        <taxon>Pseudomonadota</taxon>
        <taxon>Gammaproteobacteria</taxon>
        <taxon>Oceanospirillales</taxon>
        <taxon>Saccharospirillaceae</taxon>
        <taxon>Salinispirillum</taxon>
    </lineage>
</organism>
<dbReference type="EMBL" id="CP101717">
    <property type="protein sequence ID" value="WLD56829.1"/>
    <property type="molecule type" value="Genomic_DNA"/>
</dbReference>
<evidence type="ECO:0000313" key="1">
    <source>
        <dbReference type="EMBL" id="WLD56829.1"/>
    </source>
</evidence>
<dbReference type="PROSITE" id="PS51257">
    <property type="entry name" value="PROKAR_LIPOPROTEIN"/>
    <property type="match status" value="1"/>
</dbReference>
<sequence>MKRIFIVLFVFLIGCNDKKEEVFDHDNENAVVSDTTIFDLDDIEVNVYLNNLNVMFDVKNIYKELDYNNLDEYIFTYDATSTDARVKLVDNVLLINPIENSIENSIELPITINGYREDWWDGDTFVEINVKYNINFIEKPENNVSGLYIYTVNPLTATTVSVDLTNYKAINNNEDLGNKMVSDSITLSEYNIKDTDCQSVKNNQEFTLYLDFEERDYTQLIERCLFIKENNIVNDIIQAYFLPEKIDMVVGFTDNNSVNIDFYHFDHSIKFDHFNRNNQITIEEDMSLFNRDFFTYNNKIDFYSDNQYKFLTTVFSYRVADVKNNELVIFSPFSENYETVGFNNNIEIINTLNTTDFLLIKESTSLNEYTVWSVDRLLNKEIITTVNNVEKIKVNSKNEIFFMTNNMGNKELKKVDLMTKTETIIIENTDNLNTVYGWFINGPHHFLIGDFNGVDNIVKINEDSFEVLIEAVVTHDIRYIKDNYFVNVPNYDTFRINGEVSEDNKRGVLTYDIQEAIISIIMTNSRGQEELVTFYEHKNSPGVLLSSPTSNTLSRSIQPINMNLEDIVSLLENVETTINWVDKSHAPLNRIYGTSRQFENNVIFGEEVTDNNTNTGRFLLHSRFTYLTSAEQAESLKGNTLFNSEYTVYENHNDVYHYDGYAKNWLIFDTYNKENGFTEIDCSWIKQGNNSNYQTETFNVFEKSKEIRSLNNKLYIAKNSKLEIYNIEEYFNDLCQSNGSTYN</sequence>
<reference evidence="1" key="1">
    <citation type="submission" date="2022-07" db="EMBL/GenBank/DDBJ databases">
        <title>Complete genome sequence of Salinispirillum sp. LH10-3-1 capable of multiple carbohydrate inversion isolated from a soda lake.</title>
        <authorList>
            <person name="Liu J."/>
            <person name="Zhai Y."/>
            <person name="Zhang H."/>
            <person name="Yang H."/>
            <person name="Qu J."/>
            <person name="Li J."/>
        </authorList>
    </citation>
    <scope>NUCLEOTIDE SEQUENCE</scope>
    <source>
        <strain evidence="1">LH 10-3-1</strain>
    </source>
</reference>
<protein>
    <submittedName>
        <fullName evidence="1">Uncharacterized protein</fullName>
    </submittedName>
</protein>
<proteinExistence type="predicted"/>
<dbReference type="AlphaFoldDB" id="A0AB38YBR1"/>
<gene>
    <name evidence="1" type="ORF">NFC81_08810</name>
</gene>
<accession>A0AB38YBR1</accession>